<dbReference type="InterPro" id="IPR014748">
    <property type="entry name" value="Enoyl-CoA_hydra_C"/>
</dbReference>
<dbReference type="OrthoDB" id="9795613at2"/>
<dbReference type="Gene3D" id="1.10.12.10">
    <property type="entry name" value="Lyase 2-enoyl-coa Hydratase, Chain A, domain 2"/>
    <property type="match status" value="1"/>
</dbReference>
<protein>
    <submittedName>
        <fullName evidence="4">Enoyl-CoA hydratase</fullName>
    </submittedName>
</protein>
<dbReference type="FunFam" id="1.10.12.10:FF:000001">
    <property type="entry name" value="Probable enoyl-CoA hydratase, mitochondrial"/>
    <property type="match status" value="1"/>
</dbReference>
<dbReference type="RefSeq" id="WP_112145500.1">
    <property type="nucleotide sequence ID" value="NZ_PGTO01000010.1"/>
</dbReference>
<keyword evidence="2" id="KW-0456">Lyase</keyword>
<accession>A0A364NWH5</accession>
<dbReference type="InterPro" id="IPR029045">
    <property type="entry name" value="ClpP/crotonase-like_dom_sf"/>
</dbReference>
<organism evidence="4 5">
    <name type="scientific">Paramagnetospirillum kuznetsovii</name>
    <dbReference type="NCBI Taxonomy" id="2053833"/>
    <lineage>
        <taxon>Bacteria</taxon>
        <taxon>Pseudomonadati</taxon>
        <taxon>Pseudomonadota</taxon>
        <taxon>Alphaproteobacteria</taxon>
        <taxon>Rhodospirillales</taxon>
        <taxon>Magnetospirillaceae</taxon>
        <taxon>Paramagnetospirillum</taxon>
    </lineage>
</organism>
<evidence type="ECO:0000256" key="3">
    <source>
        <dbReference type="RuleBase" id="RU003707"/>
    </source>
</evidence>
<proteinExistence type="inferred from homology"/>
<dbReference type="GO" id="GO:0016836">
    <property type="term" value="F:hydro-lyase activity"/>
    <property type="evidence" value="ECO:0007669"/>
    <property type="project" value="UniProtKB-ARBA"/>
</dbReference>
<dbReference type="PANTHER" id="PTHR11941:SF54">
    <property type="entry name" value="ENOYL-COA HYDRATASE, MITOCHONDRIAL"/>
    <property type="match status" value="1"/>
</dbReference>
<evidence type="ECO:0000256" key="2">
    <source>
        <dbReference type="ARBA" id="ARBA00023239"/>
    </source>
</evidence>
<dbReference type="SUPFAM" id="SSF52096">
    <property type="entry name" value="ClpP/crotonase"/>
    <property type="match status" value="1"/>
</dbReference>
<comment type="caution">
    <text evidence="4">The sequence shown here is derived from an EMBL/GenBank/DDBJ whole genome shotgun (WGS) entry which is preliminary data.</text>
</comment>
<dbReference type="GO" id="GO:0006635">
    <property type="term" value="P:fatty acid beta-oxidation"/>
    <property type="evidence" value="ECO:0007669"/>
    <property type="project" value="TreeGrafter"/>
</dbReference>
<dbReference type="AlphaFoldDB" id="A0A364NWH5"/>
<sequence length="256" mass="27401">MSEVLLEHPLDGVALLRINRPEAKNALNAEVRRQLAEHMGVLGTDKSVRAIVLTGNAEAFAAGADIKDMAEIGAIELMLRNNHLLWRTIAQCPKPVIAAVNGYAWGGGCELAMHADIIVAGENASFSQPEVKVGIMPGAGGTQRLVRAVGKYKAMWLAMTAQPITGIEAGQMGLASTVVPDSDVLSAALDMAKTIARMPPLAIAQIKEVMLAGMDAPLETALMLERKAFQMLFASRDQKEGMKAFLEKRKPAYEGL</sequence>
<dbReference type="EMBL" id="PGTO01000010">
    <property type="protein sequence ID" value="RAU21412.1"/>
    <property type="molecule type" value="Genomic_DNA"/>
</dbReference>
<evidence type="ECO:0000313" key="5">
    <source>
        <dbReference type="Proteomes" id="UP000251075"/>
    </source>
</evidence>
<dbReference type="CDD" id="cd06558">
    <property type="entry name" value="crotonase-like"/>
    <property type="match status" value="1"/>
</dbReference>
<dbReference type="PANTHER" id="PTHR11941">
    <property type="entry name" value="ENOYL-COA HYDRATASE-RELATED"/>
    <property type="match status" value="1"/>
</dbReference>
<dbReference type="NCBIfam" id="NF006007">
    <property type="entry name" value="PRK08138.1"/>
    <property type="match status" value="1"/>
</dbReference>
<comment type="similarity">
    <text evidence="1 3">Belongs to the enoyl-CoA hydratase/isomerase family.</text>
</comment>
<dbReference type="InterPro" id="IPR018376">
    <property type="entry name" value="Enoyl-CoA_hyd/isom_CS"/>
</dbReference>
<evidence type="ECO:0000313" key="4">
    <source>
        <dbReference type="EMBL" id="RAU21412.1"/>
    </source>
</evidence>
<evidence type="ECO:0000256" key="1">
    <source>
        <dbReference type="ARBA" id="ARBA00005254"/>
    </source>
</evidence>
<dbReference type="PROSITE" id="PS00166">
    <property type="entry name" value="ENOYL_COA_HYDRATASE"/>
    <property type="match status" value="1"/>
</dbReference>
<dbReference type="Pfam" id="PF00378">
    <property type="entry name" value="ECH_1"/>
    <property type="match status" value="1"/>
</dbReference>
<name>A0A364NWH5_9PROT</name>
<dbReference type="InterPro" id="IPR001753">
    <property type="entry name" value="Enoyl-CoA_hydra/iso"/>
</dbReference>
<dbReference type="Proteomes" id="UP000251075">
    <property type="component" value="Unassembled WGS sequence"/>
</dbReference>
<gene>
    <name evidence="4" type="ORF">CU669_13370</name>
</gene>
<keyword evidence="5" id="KW-1185">Reference proteome</keyword>
<dbReference type="FunFam" id="3.90.226.10:FF:000009">
    <property type="entry name" value="Carnitinyl-CoA dehydratase"/>
    <property type="match status" value="1"/>
</dbReference>
<reference evidence="4 5" key="1">
    <citation type="submission" date="2017-11" db="EMBL/GenBank/DDBJ databases">
        <title>Draft genome sequence of magnetotactic bacterium Magnetospirillum kuznetsovii LBB-42.</title>
        <authorList>
            <person name="Grouzdev D.S."/>
            <person name="Rysina M.S."/>
            <person name="Baslerov R.V."/>
            <person name="Koziaeva V."/>
        </authorList>
    </citation>
    <scope>NUCLEOTIDE SEQUENCE [LARGE SCALE GENOMIC DNA]</scope>
    <source>
        <strain evidence="4 5">LBB-42</strain>
    </source>
</reference>
<dbReference type="Gene3D" id="3.90.226.10">
    <property type="entry name" value="2-enoyl-CoA Hydratase, Chain A, domain 1"/>
    <property type="match status" value="1"/>
</dbReference>